<dbReference type="EMBL" id="QBLH01003434">
    <property type="protein sequence ID" value="TGZ38440.1"/>
    <property type="molecule type" value="Genomic_DNA"/>
</dbReference>
<organism evidence="2 3">
    <name type="scientific">Temnothorax longispinosus</name>
    <dbReference type="NCBI Taxonomy" id="300112"/>
    <lineage>
        <taxon>Eukaryota</taxon>
        <taxon>Metazoa</taxon>
        <taxon>Ecdysozoa</taxon>
        <taxon>Arthropoda</taxon>
        <taxon>Hexapoda</taxon>
        <taxon>Insecta</taxon>
        <taxon>Pterygota</taxon>
        <taxon>Neoptera</taxon>
        <taxon>Endopterygota</taxon>
        <taxon>Hymenoptera</taxon>
        <taxon>Apocrita</taxon>
        <taxon>Aculeata</taxon>
        <taxon>Formicoidea</taxon>
        <taxon>Formicidae</taxon>
        <taxon>Myrmicinae</taxon>
        <taxon>Temnothorax</taxon>
    </lineage>
</organism>
<protein>
    <submittedName>
        <fullName evidence="2">FAM50-like protein</fullName>
    </submittedName>
</protein>
<dbReference type="PANTHER" id="PTHR12722:SF0">
    <property type="entry name" value="PROTEIN FAM50A"/>
    <property type="match status" value="1"/>
</dbReference>
<sequence>MTLTYVVKVTLLSDLQKVLAGDREREEEENKLKEELRQEWARKQNALKEEEIEITFSYWNGFGHHRSVIMKKGRPRLEWQQAIHKSMSEKNLKPEDCEDRRKWRLDNVGQRRRTF</sequence>
<evidence type="ECO:0000313" key="2">
    <source>
        <dbReference type="EMBL" id="TGZ38440.1"/>
    </source>
</evidence>
<keyword evidence="1" id="KW-0175">Coiled coil</keyword>
<dbReference type="InterPro" id="IPR007005">
    <property type="entry name" value="XAP5"/>
</dbReference>
<dbReference type="GO" id="GO:0006325">
    <property type="term" value="P:chromatin organization"/>
    <property type="evidence" value="ECO:0007669"/>
    <property type="project" value="TreeGrafter"/>
</dbReference>
<dbReference type="Proteomes" id="UP000310200">
    <property type="component" value="Unassembled WGS sequence"/>
</dbReference>
<gene>
    <name evidence="2" type="ORF">DBV15_12212</name>
</gene>
<comment type="caution">
    <text evidence="2">The sequence shown here is derived from an EMBL/GenBank/DDBJ whole genome shotgun (WGS) entry which is preliminary data.</text>
</comment>
<dbReference type="AlphaFoldDB" id="A0A4S2JRC7"/>
<dbReference type="PANTHER" id="PTHR12722">
    <property type="entry name" value="XAP-5 PROTEIN-RELATED"/>
    <property type="match status" value="1"/>
</dbReference>
<accession>A0A4S2JRC7</accession>
<reference evidence="2 3" key="1">
    <citation type="journal article" date="2019" name="Philos. Trans. R. Soc. Lond., B, Biol. Sci.">
        <title>Ant behaviour and brain gene expression of defending hosts depend on the ecological success of the intruding social parasite.</title>
        <authorList>
            <person name="Kaur R."/>
            <person name="Stoldt M."/>
            <person name="Jongepier E."/>
            <person name="Feldmeyer B."/>
            <person name="Menzel F."/>
            <person name="Bornberg-Bauer E."/>
            <person name="Foitzik S."/>
        </authorList>
    </citation>
    <scope>NUCLEOTIDE SEQUENCE [LARGE SCALE GENOMIC DNA]</scope>
    <source>
        <tissue evidence="2">Whole body</tissue>
    </source>
</reference>
<proteinExistence type="predicted"/>
<evidence type="ECO:0000313" key="3">
    <source>
        <dbReference type="Proteomes" id="UP000310200"/>
    </source>
</evidence>
<dbReference type="GO" id="GO:0005634">
    <property type="term" value="C:nucleus"/>
    <property type="evidence" value="ECO:0007669"/>
    <property type="project" value="InterPro"/>
</dbReference>
<evidence type="ECO:0000256" key="1">
    <source>
        <dbReference type="SAM" id="Coils"/>
    </source>
</evidence>
<keyword evidence="3" id="KW-1185">Reference proteome</keyword>
<feature type="coiled-coil region" evidence="1">
    <location>
        <begin position="19"/>
        <end position="53"/>
    </location>
</feature>
<dbReference type="STRING" id="300112.A0A4S2JRC7"/>
<name>A0A4S2JRC7_9HYME</name>